<gene>
    <name evidence="1" type="ORF">KU39_2379</name>
</gene>
<protein>
    <submittedName>
        <fullName evidence="1">50S ribosomal protein L13</fullName>
    </submittedName>
</protein>
<keyword evidence="1" id="KW-0687">Ribonucleoprotein</keyword>
<accession>A0AAC8VJB0</accession>
<evidence type="ECO:0000313" key="1">
    <source>
        <dbReference type="EMBL" id="ALB23557.1"/>
    </source>
</evidence>
<dbReference type="RefSeq" id="WP_017377687.1">
    <property type="nucleotide sequence ID" value="NZ_CP012508.1"/>
</dbReference>
<sequence length="250" mass="28149">MLSTPWLAADDKPICAAGAFNKILEKLQGVHPSCEIVFITKELASLKLPKVVVEEVTQYLNEMKKDLTSFADIVNSIAAKGLQIIYSDVKDKVFERMFGEFGSLYRDRSDPAFIALIDTGIWVEIPNIKVMQNELTNKNLKSSGENLEQHRLQAIKAAILAKARENKFQFGFGFSYTKHSIDDDGITYKVPRRIELIFNTINDHQISASEKLNKIKEIQRAAPDYQSGILFLGRTQQDTNDFICGLQTGT</sequence>
<dbReference type="Proteomes" id="UP000029558">
    <property type="component" value="Chromosome"/>
</dbReference>
<dbReference type="AlphaFoldDB" id="A0AAC8VJB0"/>
<dbReference type="EMBL" id="CP012508">
    <property type="protein sequence ID" value="ALB23557.1"/>
    <property type="molecule type" value="Genomic_DNA"/>
</dbReference>
<reference evidence="1 2" key="1">
    <citation type="journal article" date="2014" name="Genome Announc.">
        <title>Comparative Genome Analysis of Two Isolates of the Fish Pathogen Piscirickettsia salmonis from Different Hosts Reveals Major Differences in Virulence-Associated Secretion Systems.</title>
        <authorList>
            <person name="Bohle H."/>
            <person name="Henriquez P."/>
            <person name="Grothusen H."/>
            <person name="Navas E."/>
            <person name="Sandoval A."/>
            <person name="Bustamante F."/>
            <person name="Bustos P."/>
            <person name="Mancilla M."/>
        </authorList>
    </citation>
    <scope>NUCLEOTIDE SEQUENCE [LARGE SCALE GENOMIC DNA]</scope>
    <source>
        <strain evidence="2">B1-32597</strain>
    </source>
</reference>
<keyword evidence="1" id="KW-0689">Ribosomal protein</keyword>
<proteinExistence type="predicted"/>
<evidence type="ECO:0000313" key="2">
    <source>
        <dbReference type="Proteomes" id="UP000029558"/>
    </source>
</evidence>
<name>A0AAC8VJB0_PISSA</name>
<dbReference type="GO" id="GO:0005840">
    <property type="term" value="C:ribosome"/>
    <property type="evidence" value="ECO:0007669"/>
    <property type="project" value="UniProtKB-KW"/>
</dbReference>
<organism evidence="1 2">
    <name type="scientific">Piscirickettsia salmonis</name>
    <dbReference type="NCBI Taxonomy" id="1238"/>
    <lineage>
        <taxon>Bacteria</taxon>
        <taxon>Pseudomonadati</taxon>
        <taxon>Pseudomonadota</taxon>
        <taxon>Gammaproteobacteria</taxon>
        <taxon>Thiotrichales</taxon>
        <taxon>Piscirickettsiaceae</taxon>
        <taxon>Piscirickettsia</taxon>
    </lineage>
</organism>